<dbReference type="AlphaFoldDB" id="A0A0C2MQ27"/>
<name>A0A0C2MQ27_THEKT</name>
<evidence type="ECO:0000313" key="2">
    <source>
        <dbReference type="Proteomes" id="UP000031668"/>
    </source>
</evidence>
<protein>
    <submittedName>
        <fullName evidence="1">Uncharacterized protein</fullName>
    </submittedName>
</protein>
<reference evidence="1 2" key="1">
    <citation type="journal article" date="2014" name="Genome Biol. Evol.">
        <title>The genome of the myxosporean Thelohanellus kitauei shows adaptations to nutrient acquisition within its fish host.</title>
        <authorList>
            <person name="Yang Y."/>
            <person name="Xiong J."/>
            <person name="Zhou Z."/>
            <person name="Huo F."/>
            <person name="Miao W."/>
            <person name="Ran C."/>
            <person name="Liu Y."/>
            <person name="Zhang J."/>
            <person name="Feng J."/>
            <person name="Wang M."/>
            <person name="Wang M."/>
            <person name="Wang L."/>
            <person name="Yao B."/>
        </authorList>
    </citation>
    <scope>NUCLEOTIDE SEQUENCE [LARGE SCALE GENOMIC DNA]</scope>
    <source>
        <strain evidence="1">Wuqing</strain>
    </source>
</reference>
<proteinExistence type="predicted"/>
<gene>
    <name evidence="1" type="ORF">RF11_02776</name>
</gene>
<keyword evidence="2" id="KW-1185">Reference proteome</keyword>
<comment type="caution">
    <text evidence="1">The sequence shown here is derived from an EMBL/GenBank/DDBJ whole genome shotgun (WGS) entry which is preliminary data.</text>
</comment>
<evidence type="ECO:0000313" key="1">
    <source>
        <dbReference type="EMBL" id="KII66455.1"/>
    </source>
</evidence>
<dbReference type="EMBL" id="JWZT01003531">
    <property type="protein sequence ID" value="KII66455.1"/>
    <property type="molecule type" value="Genomic_DNA"/>
</dbReference>
<accession>A0A0C2MQ27</accession>
<organism evidence="1 2">
    <name type="scientific">Thelohanellus kitauei</name>
    <name type="common">Myxosporean</name>
    <dbReference type="NCBI Taxonomy" id="669202"/>
    <lineage>
        <taxon>Eukaryota</taxon>
        <taxon>Metazoa</taxon>
        <taxon>Cnidaria</taxon>
        <taxon>Myxozoa</taxon>
        <taxon>Myxosporea</taxon>
        <taxon>Bivalvulida</taxon>
        <taxon>Platysporina</taxon>
        <taxon>Myxobolidae</taxon>
        <taxon>Thelohanellus</taxon>
    </lineage>
</organism>
<sequence length="110" mass="13015">MVIIELKTDNIAELNDLDVITFFQRFSFYPIITSKDFETNTLMIRPKGNLNLFHLYKNIPEDCQFGRIMVYFEYCEQLIVAYHIIEYNGKLLSYLELCSENQCQAAIKNQ</sequence>
<dbReference type="Proteomes" id="UP000031668">
    <property type="component" value="Unassembled WGS sequence"/>
</dbReference>